<keyword evidence="5 6" id="KW-0472">Membrane</keyword>
<dbReference type="PROSITE" id="PS00409">
    <property type="entry name" value="PROKAR_NTER_METHYL"/>
    <property type="match status" value="1"/>
</dbReference>
<evidence type="ECO:0000256" key="2">
    <source>
        <dbReference type="ARBA" id="ARBA00022481"/>
    </source>
</evidence>
<evidence type="ECO:0000256" key="6">
    <source>
        <dbReference type="SAM" id="Phobius"/>
    </source>
</evidence>
<dbReference type="RefSeq" id="WP_203904319.1">
    <property type="nucleotide sequence ID" value="NZ_BOPF01000040.1"/>
</dbReference>
<keyword evidence="8" id="KW-1185">Reference proteome</keyword>
<evidence type="ECO:0000256" key="5">
    <source>
        <dbReference type="ARBA" id="ARBA00023136"/>
    </source>
</evidence>
<dbReference type="GO" id="GO:0016020">
    <property type="term" value="C:membrane"/>
    <property type="evidence" value="ECO:0007669"/>
    <property type="project" value="UniProtKB-SubCell"/>
</dbReference>
<evidence type="ECO:0000313" key="7">
    <source>
        <dbReference type="EMBL" id="GIJ50901.1"/>
    </source>
</evidence>
<evidence type="ECO:0000256" key="4">
    <source>
        <dbReference type="ARBA" id="ARBA00022989"/>
    </source>
</evidence>
<dbReference type="SUPFAM" id="SSF54523">
    <property type="entry name" value="Pili subunits"/>
    <property type="match status" value="1"/>
</dbReference>
<dbReference type="Proteomes" id="UP000619260">
    <property type="component" value="Unassembled WGS sequence"/>
</dbReference>
<dbReference type="Pfam" id="PF07963">
    <property type="entry name" value="N_methyl"/>
    <property type="match status" value="1"/>
</dbReference>
<dbReference type="InterPro" id="IPR045584">
    <property type="entry name" value="Pilin-like"/>
</dbReference>
<feature type="transmembrane region" description="Helical" evidence="6">
    <location>
        <begin position="21"/>
        <end position="43"/>
    </location>
</feature>
<dbReference type="PANTHER" id="PTHR30093">
    <property type="entry name" value="GENERAL SECRETION PATHWAY PROTEIN G"/>
    <property type="match status" value="1"/>
</dbReference>
<comment type="subcellular location">
    <subcellularLocation>
        <location evidence="1">Membrane</location>
        <topology evidence="1">Single-pass membrane protein</topology>
    </subcellularLocation>
</comment>
<dbReference type="InterPro" id="IPR000983">
    <property type="entry name" value="Bac_GSPG_pilin"/>
</dbReference>
<evidence type="ECO:0000256" key="3">
    <source>
        <dbReference type="ARBA" id="ARBA00022692"/>
    </source>
</evidence>
<dbReference type="EMBL" id="BOPF01000040">
    <property type="protein sequence ID" value="GIJ50901.1"/>
    <property type="molecule type" value="Genomic_DNA"/>
</dbReference>
<reference evidence="7" key="1">
    <citation type="submission" date="2021-01" db="EMBL/GenBank/DDBJ databases">
        <title>Whole genome shotgun sequence of Virgisporangium aliadipatigenens NBRC 105644.</title>
        <authorList>
            <person name="Komaki H."/>
            <person name="Tamura T."/>
        </authorList>
    </citation>
    <scope>NUCLEOTIDE SEQUENCE</scope>
    <source>
        <strain evidence="7">NBRC 105644</strain>
    </source>
</reference>
<dbReference type="Gene3D" id="3.30.700.10">
    <property type="entry name" value="Glycoprotein, Type 4 Pilin"/>
    <property type="match status" value="1"/>
</dbReference>
<protein>
    <recommendedName>
        <fullName evidence="9">Prepilin-type N-terminal cleavage/methylation domain-containing protein</fullName>
    </recommendedName>
</protein>
<evidence type="ECO:0008006" key="9">
    <source>
        <dbReference type="Google" id="ProtNLM"/>
    </source>
</evidence>
<dbReference type="PRINTS" id="PR00813">
    <property type="entry name" value="BCTERIALGSPG"/>
</dbReference>
<keyword evidence="4 6" id="KW-1133">Transmembrane helix</keyword>
<name>A0A8J3YW61_9ACTN</name>
<evidence type="ECO:0000256" key="1">
    <source>
        <dbReference type="ARBA" id="ARBA00004167"/>
    </source>
</evidence>
<keyword evidence="3 6" id="KW-0812">Transmembrane</keyword>
<dbReference type="PANTHER" id="PTHR30093:SF44">
    <property type="entry name" value="TYPE II SECRETION SYSTEM CORE PROTEIN G"/>
    <property type="match status" value="1"/>
</dbReference>
<dbReference type="NCBIfam" id="TIGR02532">
    <property type="entry name" value="IV_pilin_GFxxxE"/>
    <property type="match status" value="1"/>
</dbReference>
<sequence>MQVTLRRLRKKLAQEEKGFTLIELLVVVVIIGVLVAIAIPTYLNYTKGAKNKSAQSDVRGAVSAVEQYYTENNNTYPPNADNNGNAGTNLSLTDGNAGTAAQTVTVSDGNTLFYRRMSNTHYNVCAQNADGQAIYYYNSAKGGSVKKWTGNMADCYGQAAT</sequence>
<dbReference type="GO" id="GO:0015628">
    <property type="term" value="P:protein secretion by the type II secretion system"/>
    <property type="evidence" value="ECO:0007669"/>
    <property type="project" value="InterPro"/>
</dbReference>
<evidence type="ECO:0000313" key="8">
    <source>
        <dbReference type="Proteomes" id="UP000619260"/>
    </source>
</evidence>
<accession>A0A8J3YW61</accession>
<dbReference type="AlphaFoldDB" id="A0A8J3YW61"/>
<gene>
    <name evidence="7" type="ORF">Val02_77870</name>
</gene>
<organism evidence="7 8">
    <name type="scientific">Virgisporangium aliadipatigenens</name>
    <dbReference type="NCBI Taxonomy" id="741659"/>
    <lineage>
        <taxon>Bacteria</taxon>
        <taxon>Bacillati</taxon>
        <taxon>Actinomycetota</taxon>
        <taxon>Actinomycetes</taxon>
        <taxon>Micromonosporales</taxon>
        <taxon>Micromonosporaceae</taxon>
        <taxon>Virgisporangium</taxon>
    </lineage>
</organism>
<proteinExistence type="predicted"/>
<comment type="caution">
    <text evidence="7">The sequence shown here is derived from an EMBL/GenBank/DDBJ whole genome shotgun (WGS) entry which is preliminary data.</text>
</comment>
<keyword evidence="2" id="KW-0488">Methylation</keyword>
<dbReference type="InterPro" id="IPR012902">
    <property type="entry name" value="N_methyl_site"/>
</dbReference>
<dbReference type="GO" id="GO:0015627">
    <property type="term" value="C:type II protein secretion system complex"/>
    <property type="evidence" value="ECO:0007669"/>
    <property type="project" value="InterPro"/>
</dbReference>